<dbReference type="PROSITE" id="PS00211">
    <property type="entry name" value="ABC_TRANSPORTER_1"/>
    <property type="match status" value="2"/>
</dbReference>
<dbReference type="GO" id="GO:0016020">
    <property type="term" value="C:membrane"/>
    <property type="evidence" value="ECO:0007669"/>
    <property type="project" value="UniProtKB-SubCell"/>
</dbReference>
<feature type="compositionally biased region" description="Polar residues" evidence="10">
    <location>
        <begin position="605"/>
        <end position="618"/>
    </location>
</feature>
<evidence type="ECO:0000256" key="4">
    <source>
        <dbReference type="ARBA" id="ARBA00022692"/>
    </source>
</evidence>
<feature type="transmembrane region" description="Helical" evidence="11">
    <location>
        <begin position="283"/>
        <end position="300"/>
    </location>
</feature>
<feature type="transmembrane region" description="Helical" evidence="11">
    <location>
        <begin position="443"/>
        <end position="468"/>
    </location>
</feature>
<feature type="region of interest" description="Disordered" evidence="10">
    <location>
        <begin position="196"/>
        <end position="215"/>
    </location>
</feature>
<dbReference type="OrthoDB" id="6500128at2759"/>
<feature type="transmembrane region" description="Helical" evidence="11">
    <location>
        <begin position="238"/>
        <end position="263"/>
    </location>
</feature>
<dbReference type="InterPro" id="IPR003593">
    <property type="entry name" value="AAA+_ATPase"/>
</dbReference>
<evidence type="ECO:0000259" key="13">
    <source>
        <dbReference type="PROSITE" id="PS50929"/>
    </source>
</evidence>
<dbReference type="SMART" id="SM00382">
    <property type="entry name" value="AAA"/>
    <property type="match status" value="2"/>
</dbReference>
<dbReference type="Pfam" id="PF00005">
    <property type="entry name" value="ABC_tran"/>
    <property type="match status" value="2"/>
</dbReference>
<dbReference type="InterPro" id="IPR050173">
    <property type="entry name" value="ABC_transporter_C-like"/>
</dbReference>
<dbReference type="CDD" id="cd18606">
    <property type="entry name" value="ABC_6TM_YOR1_D2_like"/>
    <property type="match status" value="1"/>
</dbReference>
<dbReference type="InterPro" id="IPR017871">
    <property type="entry name" value="ABC_transporter-like_CS"/>
</dbReference>
<evidence type="ECO:0000256" key="2">
    <source>
        <dbReference type="ARBA" id="ARBA00009726"/>
    </source>
</evidence>
<evidence type="ECO:0000256" key="8">
    <source>
        <dbReference type="ARBA" id="ARBA00022989"/>
    </source>
</evidence>
<keyword evidence="9 11" id="KW-0472">Membrane</keyword>
<dbReference type="InterPro" id="IPR036640">
    <property type="entry name" value="ABC1_TM_sf"/>
</dbReference>
<feature type="domain" description="ABC transmembrane type-1" evidence="13">
    <location>
        <begin position="240"/>
        <end position="509"/>
    </location>
</feature>
<dbReference type="CDD" id="cd18597">
    <property type="entry name" value="ABC_6TM_YOR1_D1_like"/>
    <property type="match status" value="1"/>
</dbReference>
<dbReference type="GO" id="GO:0016887">
    <property type="term" value="F:ATP hydrolysis activity"/>
    <property type="evidence" value="ECO:0007669"/>
    <property type="project" value="InterPro"/>
</dbReference>
<keyword evidence="5" id="KW-0677">Repeat</keyword>
<comment type="subcellular location">
    <subcellularLocation>
        <location evidence="1">Membrane</location>
        <topology evidence="1">Multi-pass membrane protein</topology>
    </subcellularLocation>
</comment>
<feature type="domain" description="ABC transporter" evidence="12">
    <location>
        <begin position="1242"/>
        <end position="1475"/>
    </location>
</feature>
<keyword evidence="15" id="KW-1185">Reference proteome</keyword>
<evidence type="ECO:0000256" key="9">
    <source>
        <dbReference type="ARBA" id="ARBA00023136"/>
    </source>
</evidence>
<dbReference type="FunFam" id="3.40.50.300:FF:000997">
    <property type="entry name" value="Multidrug resistance-associated protein 1"/>
    <property type="match status" value="1"/>
</dbReference>
<dbReference type="GO" id="GO:0005524">
    <property type="term" value="F:ATP binding"/>
    <property type="evidence" value="ECO:0007669"/>
    <property type="project" value="UniProtKB-KW"/>
</dbReference>
<dbReference type="EMBL" id="KZ819603">
    <property type="protein sequence ID" value="PWN35761.1"/>
    <property type="molecule type" value="Genomic_DNA"/>
</dbReference>
<keyword evidence="3" id="KW-0813">Transport</keyword>
<dbReference type="FunFam" id="1.20.1560.10:FF:000013">
    <property type="entry name" value="ABC transporter C family member 2"/>
    <property type="match status" value="1"/>
</dbReference>
<feature type="transmembrane region" description="Helical" evidence="11">
    <location>
        <begin position="369"/>
        <end position="391"/>
    </location>
</feature>
<evidence type="ECO:0000313" key="14">
    <source>
        <dbReference type="EMBL" id="PWN35761.1"/>
    </source>
</evidence>
<feature type="compositionally biased region" description="Acidic residues" evidence="10">
    <location>
        <begin position="895"/>
        <end position="909"/>
    </location>
</feature>
<sequence>MSPLAGTRKDVDGDGSSYSSSGSSRSPVENEKQIQKPQRSLNSTEDEDVEAQRQSTRRRDFIHVKQREKFYQIWRPKNLPPPPPASLEDAKMIPLENAGPISVLTYQWAQPIMILGFQRALEATDLYKLGPSQGSEVMSKEFLRLWDASVKKADEYNVKLQNGEIPVGWRRNLNWKLANAYFTLTGRSKRALNLEEREKQWRSPPPKSQSPNDSVVNRSGYQVAQVWRSLMWMFRRDLMIAIVVKVFGDIAQMTSPLLIRVIIEFGTQKFEHVKNPAAHDPSNGVGVGYAIALFVMQVLASLFQHQFFFRSMSVGVHARSTLISSLFTRSMQLGGKDRSPGKLLNHASTDCSRIDFASQWGALAITSPFALGLCVASALVGFALLVLFMPLQASMMYTDKRSKLINELLTSIRVVKSFAQENKFLERLSAIRRKEMIGIRRLLIFRAVNNAVAFSLPSLAAVVAFVLYNHLEGGFTIETIKGIFTALTLFQLLRLPLMFLPLSLSALTDGYNASLRLNTVFMADALEDHSEHDDTIKYALKVEDASFQYDEVKKEDDMPKSKKKMAAEAKVAKQAATAAANANKNDVNKNQSARDRMRNALSLVSRPQSGINTPQSGAATPKDHPDAVDQIKAEHATEKVSGAPMDSLGTAQTGAPLNEATEAAIDESSSGIVKAATEKHEEPFTLDRVNLTVQRGELLAIVGPVGSGKSTLFESLLGEVRYKSGRIIWGGTGTVAYCPQSPWIQAATVRENIVFGRPFDEERYWAIIKQAELESDLVILPQGDQTEIGERGTTLSGGQKARVNLARALYYDADTYMFDDPLSAVDPHVAKALFHNAILGLKAQGKTVMLITHAIHVLPETDRIITMLDGQIVETGTYSELEHSNGAFAKLVEEFGGEQEEEEEEEEGIENGQEGKNVKKHYSRAEMTDPSGKKDPLSQEERNTGAMGSKVYAAYLRAGRGNILFPMLLVSVALMQGATVINSYWLVWWEGLKFGDKQAFYMGIYAALGIAQAVATFLMGAVSGIFTYYAARNLHQDAIRRLLFAPLNTFFDVQPKGRILNRFTKDMDTLDNLLPDSARMAVSTLGTVLVLTHYFVIAVAVVVFFYAIASIMYRRGAREVKRLDALLRSALYSHFSETLTGLATLRAYQETERFRSDHHRHLDIENRAYFFSICNQRFLGVRMDAIGALLVFVTALLATVGANALNPAEIGLALSFIWATRQVAEVENDMNSAEQQEAPQEIPEANLDPAWPKSGAIEFKDATLRYHINLSLKGGEKTAIVGRTGAGKSSLLTCLLRLIELERGNISKIGLADLLLFSGTIRSNLDPFNVYDEARLNDALKRSYLIASEDDQNPGNITSQLSSSVHLDTPLDEEGGNLSLGQRSLVSLARALVKDSQIILLDEATASVDVQTDALIQATIRREFAHKTLLTIAHRLRTIIGYDKVAVFEKGEVAEFGTPLELFDAGHIFYTMCEKANISREDVKLH</sequence>
<evidence type="ECO:0000256" key="5">
    <source>
        <dbReference type="ARBA" id="ARBA00022737"/>
    </source>
</evidence>
<evidence type="ECO:0000256" key="7">
    <source>
        <dbReference type="ARBA" id="ARBA00022840"/>
    </source>
</evidence>
<name>A0A316VIC8_9BASI</name>
<evidence type="ECO:0000256" key="10">
    <source>
        <dbReference type="SAM" id="MobiDB-lite"/>
    </source>
</evidence>
<feature type="domain" description="ABC transporter" evidence="12">
    <location>
        <begin position="667"/>
        <end position="894"/>
    </location>
</feature>
<dbReference type="CDD" id="cd03244">
    <property type="entry name" value="ABCC_MRP_domain2"/>
    <property type="match status" value="1"/>
</dbReference>
<proteinExistence type="inferred from homology"/>
<keyword evidence="7" id="KW-0067">ATP-binding</keyword>
<feature type="region of interest" description="Disordered" evidence="10">
    <location>
        <begin position="603"/>
        <end position="626"/>
    </location>
</feature>
<dbReference type="GeneID" id="37021888"/>
<feature type="transmembrane region" description="Helical" evidence="11">
    <location>
        <begin position="999"/>
        <end position="1030"/>
    </location>
</feature>
<feature type="transmembrane region" description="Helical" evidence="11">
    <location>
        <begin position="963"/>
        <end position="987"/>
    </location>
</feature>
<feature type="domain" description="ABC transmembrane type-1" evidence="13">
    <location>
        <begin position="963"/>
        <end position="1218"/>
    </location>
</feature>
<reference evidence="14 15" key="1">
    <citation type="journal article" date="2018" name="Mol. Biol. Evol.">
        <title>Broad Genomic Sampling Reveals a Smut Pathogenic Ancestry of the Fungal Clade Ustilaginomycotina.</title>
        <authorList>
            <person name="Kijpornyongpan T."/>
            <person name="Mondo S.J."/>
            <person name="Barry K."/>
            <person name="Sandor L."/>
            <person name="Lee J."/>
            <person name="Lipzen A."/>
            <person name="Pangilinan J."/>
            <person name="LaButti K."/>
            <person name="Hainaut M."/>
            <person name="Henrissat B."/>
            <person name="Grigoriev I.V."/>
            <person name="Spatafora J.W."/>
            <person name="Aime M.C."/>
        </authorList>
    </citation>
    <scope>NUCLEOTIDE SEQUENCE [LARGE SCALE GENOMIC DNA]</scope>
    <source>
        <strain evidence="14 15">MCA 3882</strain>
    </source>
</reference>
<dbReference type="RefSeq" id="XP_025356063.1">
    <property type="nucleotide sequence ID" value="XM_025500107.1"/>
</dbReference>
<feature type="region of interest" description="Disordered" evidence="10">
    <location>
        <begin position="1"/>
        <end position="59"/>
    </location>
</feature>
<feature type="compositionally biased region" description="Basic and acidic residues" evidence="10">
    <location>
        <begin position="923"/>
        <end position="942"/>
    </location>
</feature>
<dbReference type="Proteomes" id="UP000245771">
    <property type="component" value="Unassembled WGS sequence"/>
</dbReference>
<keyword evidence="8 11" id="KW-1133">Transmembrane helix</keyword>
<evidence type="ECO:0000259" key="12">
    <source>
        <dbReference type="PROSITE" id="PS50893"/>
    </source>
</evidence>
<dbReference type="SUPFAM" id="SSF52540">
    <property type="entry name" value="P-loop containing nucleoside triphosphate hydrolases"/>
    <property type="match status" value="2"/>
</dbReference>
<feature type="region of interest" description="Disordered" evidence="10">
    <location>
        <begin position="576"/>
        <end position="595"/>
    </location>
</feature>
<accession>A0A316VIC8</accession>
<evidence type="ECO:0000256" key="6">
    <source>
        <dbReference type="ARBA" id="ARBA00022741"/>
    </source>
</evidence>
<dbReference type="STRING" id="1280837.A0A316VIC8"/>
<dbReference type="InterPro" id="IPR003439">
    <property type="entry name" value="ABC_transporter-like_ATP-bd"/>
</dbReference>
<dbReference type="GO" id="GO:0140359">
    <property type="term" value="F:ABC-type transporter activity"/>
    <property type="evidence" value="ECO:0007669"/>
    <property type="project" value="InterPro"/>
</dbReference>
<protein>
    <submittedName>
        <fullName evidence="14">Uncharacterized protein</fullName>
    </submittedName>
</protein>
<dbReference type="CDD" id="cd03250">
    <property type="entry name" value="ABCC_MRP_domain1"/>
    <property type="match status" value="1"/>
</dbReference>
<organism evidence="14 15">
    <name type="scientific">Meira miltonrushii</name>
    <dbReference type="NCBI Taxonomy" id="1280837"/>
    <lineage>
        <taxon>Eukaryota</taxon>
        <taxon>Fungi</taxon>
        <taxon>Dikarya</taxon>
        <taxon>Basidiomycota</taxon>
        <taxon>Ustilaginomycotina</taxon>
        <taxon>Exobasidiomycetes</taxon>
        <taxon>Exobasidiales</taxon>
        <taxon>Brachybasidiaceae</taxon>
        <taxon>Meira</taxon>
    </lineage>
</organism>
<evidence type="ECO:0000256" key="1">
    <source>
        <dbReference type="ARBA" id="ARBA00004141"/>
    </source>
</evidence>
<dbReference type="PROSITE" id="PS50893">
    <property type="entry name" value="ABC_TRANSPORTER_2"/>
    <property type="match status" value="2"/>
</dbReference>
<evidence type="ECO:0000256" key="3">
    <source>
        <dbReference type="ARBA" id="ARBA00022448"/>
    </source>
</evidence>
<dbReference type="Gene3D" id="1.20.1560.10">
    <property type="entry name" value="ABC transporter type 1, transmembrane domain"/>
    <property type="match status" value="2"/>
</dbReference>
<dbReference type="PANTHER" id="PTHR24223:SF456">
    <property type="entry name" value="MULTIDRUG RESISTANCE-ASSOCIATED PROTEIN LETHAL(2)03659"/>
    <property type="match status" value="1"/>
</dbReference>
<feature type="transmembrane region" description="Helical" evidence="11">
    <location>
        <begin position="1185"/>
        <end position="1205"/>
    </location>
</feature>
<gene>
    <name evidence="14" type="ORF">FA14DRAFT_167758</name>
</gene>
<dbReference type="InterPro" id="IPR027417">
    <property type="entry name" value="P-loop_NTPase"/>
</dbReference>
<dbReference type="Gene3D" id="3.40.50.300">
    <property type="entry name" value="P-loop containing nucleotide triphosphate hydrolases"/>
    <property type="match status" value="2"/>
</dbReference>
<dbReference type="PANTHER" id="PTHR24223">
    <property type="entry name" value="ATP-BINDING CASSETTE SUB-FAMILY C"/>
    <property type="match status" value="1"/>
</dbReference>
<evidence type="ECO:0000313" key="15">
    <source>
        <dbReference type="Proteomes" id="UP000245771"/>
    </source>
</evidence>
<dbReference type="InParanoid" id="A0A316VIC8"/>
<feature type="transmembrane region" description="Helical" evidence="11">
    <location>
        <begin position="1080"/>
        <end position="1113"/>
    </location>
</feature>
<dbReference type="Pfam" id="PF00664">
    <property type="entry name" value="ABC_membrane"/>
    <property type="match status" value="2"/>
</dbReference>
<evidence type="ECO:0000256" key="11">
    <source>
        <dbReference type="SAM" id="Phobius"/>
    </source>
</evidence>
<comment type="similarity">
    <text evidence="2">Belongs to the ABC transporter superfamily. ABCC family. Conjugate transporter (TC 3.A.1.208) subfamily.</text>
</comment>
<dbReference type="SUPFAM" id="SSF90123">
    <property type="entry name" value="ABC transporter transmembrane region"/>
    <property type="match status" value="2"/>
</dbReference>
<keyword evidence="4 11" id="KW-0812">Transmembrane</keyword>
<dbReference type="InterPro" id="IPR011527">
    <property type="entry name" value="ABC1_TM_dom"/>
</dbReference>
<feature type="region of interest" description="Disordered" evidence="10">
    <location>
        <begin position="895"/>
        <end position="942"/>
    </location>
</feature>
<keyword evidence="6" id="KW-0547">Nucleotide-binding</keyword>
<feature type="compositionally biased region" description="Low complexity" evidence="10">
    <location>
        <begin position="14"/>
        <end position="26"/>
    </location>
</feature>
<dbReference type="PROSITE" id="PS50929">
    <property type="entry name" value="ABC_TM1F"/>
    <property type="match status" value="2"/>
</dbReference>
<feature type="compositionally biased region" description="Low complexity" evidence="10">
    <location>
        <begin position="576"/>
        <end position="590"/>
    </location>
</feature>